<dbReference type="Pfam" id="PF22903">
    <property type="entry name" value="DA_C"/>
    <property type="match status" value="1"/>
</dbReference>
<evidence type="ECO:0008006" key="7">
    <source>
        <dbReference type="Google" id="ProtNLM"/>
    </source>
</evidence>
<dbReference type="OrthoDB" id="5344254at2759"/>
<sequence>MAQTTSQTSSLDSRTSFVAPPAPDSEFLPGSGNLFPKYPDAFPKTAVEVWLFDALAADGSDAFTVSFLRDAMAAPAGFRVAVNASWADGTNWSHNLVLPLSTVTQDASGRTTGVWRTAEGAENEAEATFDISGDLASSTVTFNAPGIVTGTLTHASMNYPSLPATAADAKVGHDLFWMRPVAMAAATLDIAVTPTPGGEQKQMRISSEEGGYGGLERSWEGMPWTKAITDSLFVRARAGPYLLQVMRLVGRPESNYALTASARLYCGGKLVCAPQRVLVKADGSTAEEGTHAVVVDKYFDGKGLPASFRDKNVGYRIEFLAGPKWVFELRHVRKWWVMPTSVPGPGATGSSAFVVSVKGGLVGSGDMYEGFGMAGQVEMPEGLAAQKY</sequence>
<gene>
    <name evidence="5" type="ORF">CC80DRAFT_41517</name>
</gene>
<comment type="similarity">
    <text evidence="2">Belongs to the Diels-Alderase family.</text>
</comment>
<organism evidence="5 6">
    <name type="scientific">Byssothecium circinans</name>
    <dbReference type="NCBI Taxonomy" id="147558"/>
    <lineage>
        <taxon>Eukaryota</taxon>
        <taxon>Fungi</taxon>
        <taxon>Dikarya</taxon>
        <taxon>Ascomycota</taxon>
        <taxon>Pezizomycotina</taxon>
        <taxon>Dothideomycetes</taxon>
        <taxon>Pleosporomycetidae</taxon>
        <taxon>Pleosporales</taxon>
        <taxon>Massarineae</taxon>
        <taxon>Massarinaceae</taxon>
        <taxon>Byssothecium</taxon>
    </lineage>
</organism>
<dbReference type="Pfam" id="PF24137">
    <property type="entry name" value="DA_N"/>
    <property type="match status" value="1"/>
</dbReference>
<dbReference type="InterPro" id="IPR054499">
    <property type="entry name" value="DA_C"/>
</dbReference>
<proteinExistence type="inferred from homology"/>
<evidence type="ECO:0000256" key="2">
    <source>
        <dbReference type="ARBA" id="ARBA00046325"/>
    </source>
</evidence>
<accession>A0A6A5TWL4</accession>
<evidence type="ECO:0000259" key="4">
    <source>
        <dbReference type="Pfam" id="PF24137"/>
    </source>
</evidence>
<keyword evidence="6" id="KW-1185">Reference proteome</keyword>
<reference evidence="5" key="1">
    <citation type="journal article" date="2020" name="Stud. Mycol.">
        <title>101 Dothideomycetes genomes: a test case for predicting lifestyles and emergence of pathogens.</title>
        <authorList>
            <person name="Haridas S."/>
            <person name="Albert R."/>
            <person name="Binder M."/>
            <person name="Bloem J."/>
            <person name="Labutti K."/>
            <person name="Salamov A."/>
            <person name="Andreopoulos B."/>
            <person name="Baker S."/>
            <person name="Barry K."/>
            <person name="Bills G."/>
            <person name="Bluhm B."/>
            <person name="Cannon C."/>
            <person name="Castanera R."/>
            <person name="Culley D."/>
            <person name="Daum C."/>
            <person name="Ezra D."/>
            <person name="Gonzalez J."/>
            <person name="Henrissat B."/>
            <person name="Kuo A."/>
            <person name="Liang C."/>
            <person name="Lipzen A."/>
            <person name="Lutzoni F."/>
            <person name="Magnuson J."/>
            <person name="Mondo S."/>
            <person name="Nolan M."/>
            <person name="Ohm R."/>
            <person name="Pangilinan J."/>
            <person name="Park H.-J."/>
            <person name="Ramirez L."/>
            <person name="Alfaro M."/>
            <person name="Sun H."/>
            <person name="Tritt A."/>
            <person name="Yoshinaga Y."/>
            <person name="Zwiers L.-H."/>
            <person name="Turgeon B."/>
            <person name="Goodwin S."/>
            <person name="Spatafora J."/>
            <person name="Crous P."/>
            <person name="Grigoriev I."/>
        </authorList>
    </citation>
    <scope>NUCLEOTIDE SEQUENCE</scope>
    <source>
        <strain evidence="5">CBS 675.92</strain>
    </source>
</reference>
<dbReference type="GO" id="GO:0016853">
    <property type="term" value="F:isomerase activity"/>
    <property type="evidence" value="ECO:0007669"/>
    <property type="project" value="UniProtKB-KW"/>
</dbReference>
<dbReference type="Proteomes" id="UP000800035">
    <property type="component" value="Unassembled WGS sequence"/>
</dbReference>
<dbReference type="EMBL" id="ML976989">
    <property type="protein sequence ID" value="KAF1957273.1"/>
    <property type="molecule type" value="Genomic_DNA"/>
</dbReference>
<evidence type="ECO:0000313" key="6">
    <source>
        <dbReference type="Proteomes" id="UP000800035"/>
    </source>
</evidence>
<evidence type="ECO:0000313" key="5">
    <source>
        <dbReference type="EMBL" id="KAF1957273.1"/>
    </source>
</evidence>
<feature type="domain" description="Diels-Alderase N-terminal" evidence="4">
    <location>
        <begin position="7"/>
        <end position="219"/>
    </location>
</feature>
<evidence type="ECO:0000256" key="1">
    <source>
        <dbReference type="ARBA" id="ARBA00023235"/>
    </source>
</evidence>
<protein>
    <recommendedName>
        <fullName evidence="7">AttH domain-containing protein</fullName>
    </recommendedName>
</protein>
<name>A0A6A5TWL4_9PLEO</name>
<dbReference type="InterPro" id="IPR056402">
    <property type="entry name" value="DA_N"/>
</dbReference>
<keyword evidence="1" id="KW-0413">Isomerase</keyword>
<dbReference type="AlphaFoldDB" id="A0A6A5TWL4"/>
<feature type="domain" description="Diels-Alderase C-terminal" evidence="3">
    <location>
        <begin position="222"/>
        <end position="379"/>
    </location>
</feature>
<evidence type="ECO:0000259" key="3">
    <source>
        <dbReference type="Pfam" id="PF22903"/>
    </source>
</evidence>